<keyword evidence="6" id="KW-1185">Reference proteome</keyword>
<dbReference type="InterPro" id="IPR036388">
    <property type="entry name" value="WH-like_DNA-bd_sf"/>
</dbReference>
<dbReference type="InterPro" id="IPR028082">
    <property type="entry name" value="Peripla_BP_I"/>
</dbReference>
<dbReference type="Pfam" id="PF00392">
    <property type="entry name" value="GntR"/>
    <property type="match status" value="1"/>
</dbReference>
<dbReference type="PROSITE" id="PS50949">
    <property type="entry name" value="HTH_GNTR"/>
    <property type="match status" value="1"/>
</dbReference>
<gene>
    <name evidence="5" type="ORF">MKQ68_09495</name>
</gene>
<dbReference type="InterPro" id="IPR036390">
    <property type="entry name" value="WH_DNA-bd_sf"/>
</dbReference>
<proteinExistence type="predicted"/>
<evidence type="ECO:0000313" key="5">
    <source>
        <dbReference type="EMBL" id="UYQ95330.1"/>
    </source>
</evidence>
<dbReference type="EMBL" id="CP107006">
    <property type="protein sequence ID" value="UYQ95330.1"/>
    <property type="molecule type" value="Genomic_DNA"/>
</dbReference>
<evidence type="ECO:0000256" key="1">
    <source>
        <dbReference type="ARBA" id="ARBA00023015"/>
    </source>
</evidence>
<protein>
    <submittedName>
        <fullName evidence="5">GntR family transcriptional regulator</fullName>
    </submittedName>
</protein>
<keyword evidence="2" id="KW-0238">DNA-binding</keyword>
<evidence type="ECO:0000259" key="4">
    <source>
        <dbReference type="PROSITE" id="PS50949"/>
    </source>
</evidence>
<dbReference type="Pfam" id="PF13377">
    <property type="entry name" value="Peripla_BP_3"/>
    <property type="match status" value="1"/>
</dbReference>
<name>A0ABY6J6N2_9BACT</name>
<keyword evidence="1" id="KW-0805">Transcription regulation</keyword>
<evidence type="ECO:0000313" key="6">
    <source>
        <dbReference type="Proteomes" id="UP001162741"/>
    </source>
</evidence>
<evidence type="ECO:0000256" key="3">
    <source>
        <dbReference type="ARBA" id="ARBA00023163"/>
    </source>
</evidence>
<dbReference type="CDD" id="cd07377">
    <property type="entry name" value="WHTH_GntR"/>
    <property type="match status" value="1"/>
</dbReference>
<keyword evidence="3" id="KW-0804">Transcription</keyword>
<dbReference type="RefSeq" id="WP_264283085.1">
    <property type="nucleotide sequence ID" value="NZ_CP107006.1"/>
</dbReference>
<dbReference type="Gene3D" id="3.40.50.2300">
    <property type="match status" value="2"/>
</dbReference>
<reference evidence="5" key="1">
    <citation type="submission" date="2022-10" db="EMBL/GenBank/DDBJ databases">
        <title>Chitinophaga sp. nov., isolated from soil.</title>
        <authorList>
            <person name="Jeon C.O."/>
        </authorList>
    </citation>
    <scope>NUCLEOTIDE SEQUENCE</scope>
    <source>
        <strain evidence="5">R8</strain>
    </source>
</reference>
<dbReference type="Gene3D" id="1.10.10.10">
    <property type="entry name" value="Winged helix-like DNA-binding domain superfamily/Winged helix DNA-binding domain"/>
    <property type="match status" value="1"/>
</dbReference>
<evidence type="ECO:0000256" key="2">
    <source>
        <dbReference type="ARBA" id="ARBA00023125"/>
    </source>
</evidence>
<dbReference type="SUPFAM" id="SSF53822">
    <property type="entry name" value="Periplasmic binding protein-like I"/>
    <property type="match status" value="1"/>
</dbReference>
<accession>A0ABY6J6N2</accession>
<dbReference type="SMART" id="SM00345">
    <property type="entry name" value="HTH_GNTR"/>
    <property type="match status" value="1"/>
</dbReference>
<dbReference type="PANTHER" id="PTHR38445">
    <property type="entry name" value="HTH-TYPE TRANSCRIPTIONAL REPRESSOR YTRA"/>
    <property type="match status" value="1"/>
</dbReference>
<dbReference type="InterPro" id="IPR000524">
    <property type="entry name" value="Tscrpt_reg_HTH_GntR"/>
</dbReference>
<dbReference type="SUPFAM" id="SSF46785">
    <property type="entry name" value="Winged helix' DNA-binding domain"/>
    <property type="match status" value="1"/>
</dbReference>
<feature type="domain" description="HTH gntR-type" evidence="4">
    <location>
        <begin position="19"/>
        <end position="87"/>
    </location>
</feature>
<dbReference type="Proteomes" id="UP001162741">
    <property type="component" value="Chromosome"/>
</dbReference>
<organism evidence="5 6">
    <name type="scientific">Chitinophaga horti</name>
    <dbReference type="NCBI Taxonomy" id="2920382"/>
    <lineage>
        <taxon>Bacteria</taxon>
        <taxon>Pseudomonadati</taxon>
        <taxon>Bacteroidota</taxon>
        <taxon>Chitinophagia</taxon>
        <taxon>Chitinophagales</taxon>
        <taxon>Chitinophagaceae</taxon>
        <taxon>Chitinophaga</taxon>
    </lineage>
</organism>
<dbReference type="PANTHER" id="PTHR38445:SF10">
    <property type="entry name" value="GNTR-FAMILY TRANSCRIPTIONAL REGULATOR"/>
    <property type="match status" value="1"/>
</dbReference>
<dbReference type="InterPro" id="IPR046335">
    <property type="entry name" value="LacI/GalR-like_sensor"/>
</dbReference>
<sequence length="344" mass="39497">MMKQHPIFKYLSIDDFSATPKYYQLANAIIKAIADKKVQQDDVLPSINEVSYVFEISRDTAEKAYKYLKGLGILGSVPGKGYYVQNVSHGQQYKILLLFNKLSEHKKIIYDSFASTLGEHAGIDFYIYNSDLALFKKLLSQKLSDYTHVVILPHFRERWDNVDEIINSVPKEKLILLDKRLKGVTGEYGGVYENFQEDIYAALEQAKDKLQKYQTIKIIFPENTYYPEEIRLGFSQFCQNYAFNFKIVSEVEDELISRGDVYINLRENDLVVLIEKVIDLNLSIGKDVGIISYNETPLKKLILNGLTTISTDFRLMGELAAKMVLEGTKAQIEVPFYLTMRPSL</sequence>